<dbReference type="RefSeq" id="WP_345410140.1">
    <property type="nucleotide sequence ID" value="NZ_BAAAXS010000002.1"/>
</dbReference>
<sequence length="81" mass="9381">MSKTAARLTRTRTTTQVVRIGWHDGVESDAAWTDQWGHQVVRARVLGAWGYWVRCQDGRWSSHLTLDDARDVCAWLQERGR</sequence>
<proteinExistence type="predicted"/>
<evidence type="ECO:0000313" key="2">
    <source>
        <dbReference type="Proteomes" id="UP001589568"/>
    </source>
</evidence>
<accession>A0ABV5P2U8</accession>
<reference evidence="1 2" key="1">
    <citation type="submission" date="2024-09" db="EMBL/GenBank/DDBJ databases">
        <authorList>
            <person name="Sun Q."/>
            <person name="Mori K."/>
        </authorList>
    </citation>
    <scope>NUCLEOTIDE SEQUENCE [LARGE SCALE GENOMIC DNA]</scope>
    <source>
        <strain evidence="1 2">JCM 3324</strain>
    </source>
</reference>
<protein>
    <submittedName>
        <fullName evidence="1">Uncharacterized protein</fullName>
    </submittedName>
</protein>
<gene>
    <name evidence="1" type="ORF">ACFFR3_46040</name>
</gene>
<evidence type="ECO:0000313" key="1">
    <source>
        <dbReference type="EMBL" id="MFB9476898.1"/>
    </source>
</evidence>
<name>A0ABV5P2U8_9ACTN</name>
<comment type="caution">
    <text evidence="1">The sequence shown here is derived from an EMBL/GenBank/DDBJ whole genome shotgun (WGS) entry which is preliminary data.</text>
</comment>
<dbReference type="EMBL" id="JBHMCF010000057">
    <property type="protein sequence ID" value="MFB9476898.1"/>
    <property type="molecule type" value="Genomic_DNA"/>
</dbReference>
<dbReference type="Proteomes" id="UP001589568">
    <property type="component" value="Unassembled WGS sequence"/>
</dbReference>
<organism evidence="1 2">
    <name type="scientific">Nonomuraea salmonea</name>
    <dbReference type="NCBI Taxonomy" id="46181"/>
    <lineage>
        <taxon>Bacteria</taxon>
        <taxon>Bacillati</taxon>
        <taxon>Actinomycetota</taxon>
        <taxon>Actinomycetes</taxon>
        <taxon>Streptosporangiales</taxon>
        <taxon>Streptosporangiaceae</taxon>
        <taxon>Nonomuraea</taxon>
    </lineage>
</organism>
<keyword evidence="2" id="KW-1185">Reference proteome</keyword>